<dbReference type="VEuPathDB" id="FungiDB:GGTG_06262"/>
<evidence type="ECO:0000313" key="3">
    <source>
        <dbReference type="Proteomes" id="UP000006039"/>
    </source>
</evidence>
<name>J3NYA9_GAET3</name>
<evidence type="ECO:0000313" key="1">
    <source>
        <dbReference type="EMBL" id="EJT76342.1"/>
    </source>
</evidence>
<dbReference type="GeneID" id="20346720"/>
<organism evidence="1">
    <name type="scientific">Gaeumannomyces tritici (strain R3-111a-1)</name>
    <name type="common">Wheat and barley take-all root rot fungus</name>
    <name type="synonym">Gaeumannomyces graminis var. tritici</name>
    <dbReference type="NCBI Taxonomy" id="644352"/>
    <lineage>
        <taxon>Eukaryota</taxon>
        <taxon>Fungi</taxon>
        <taxon>Dikarya</taxon>
        <taxon>Ascomycota</taxon>
        <taxon>Pezizomycotina</taxon>
        <taxon>Sordariomycetes</taxon>
        <taxon>Sordariomycetidae</taxon>
        <taxon>Magnaporthales</taxon>
        <taxon>Magnaporthaceae</taxon>
        <taxon>Gaeumannomyces</taxon>
    </lineage>
</organism>
<dbReference type="AlphaFoldDB" id="J3NYA9"/>
<gene>
    <name evidence="2" type="primary">20346720</name>
    <name evidence="1" type="ORF">GGTG_06262</name>
</gene>
<reference evidence="2" key="5">
    <citation type="submission" date="2018-04" db="UniProtKB">
        <authorList>
            <consortium name="EnsemblFungi"/>
        </authorList>
    </citation>
    <scope>IDENTIFICATION</scope>
    <source>
        <strain evidence="2">R3-111a-1</strain>
    </source>
</reference>
<proteinExistence type="predicted"/>
<reference evidence="3" key="1">
    <citation type="submission" date="2010-07" db="EMBL/GenBank/DDBJ databases">
        <title>The genome sequence of Gaeumannomyces graminis var. tritici strain R3-111a-1.</title>
        <authorList>
            <consortium name="The Broad Institute Genome Sequencing Platform"/>
            <person name="Ma L.-J."/>
            <person name="Dead R."/>
            <person name="Young S."/>
            <person name="Zeng Q."/>
            <person name="Koehrsen M."/>
            <person name="Alvarado L."/>
            <person name="Berlin A."/>
            <person name="Chapman S.B."/>
            <person name="Chen Z."/>
            <person name="Freedman E."/>
            <person name="Gellesch M."/>
            <person name="Goldberg J."/>
            <person name="Griggs A."/>
            <person name="Gujja S."/>
            <person name="Heilman E.R."/>
            <person name="Heiman D."/>
            <person name="Hepburn T."/>
            <person name="Howarth C."/>
            <person name="Jen D."/>
            <person name="Larson L."/>
            <person name="Mehta T."/>
            <person name="Neiman D."/>
            <person name="Pearson M."/>
            <person name="Roberts A."/>
            <person name="Saif S."/>
            <person name="Shea T."/>
            <person name="Shenoy N."/>
            <person name="Sisk P."/>
            <person name="Stolte C."/>
            <person name="Sykes S."/>
            <person name="Walk T."/>
            <person name="White J."/>
            <person name="Yandava C."/>
            <person name="Haas B."/>
            <person name="Nusbaum C."/>
            <person name="Birren B."/>
        </authorList>
    </citation>
    <scope>NUCLEOTIDE SEQUENCE [LARGE SCALE GENOMIC DNA]</scope>
    <source>
        <strain evidence="3">R3-111a-1</strain>
    </source>
</reference>
<protein>
    <submittedName>
        <fullName evidence="1 2">Uncharacterized protein</fullName>
    </submittedName>
</protein>
<dbReference type="Proteomes" id="UP000006039">
    <property type="component" value="Unassembled WGS sequence"/>
</dbReference>
<evidence type="ECO:0000313" key="2">
    <source>
        <dbReference type="EnsemblFungi" id="EJT76342"/>
    </source>
</evidence>
<dbReference type="RefSeq" id="XP_009222342.1">
    <property type="nucleotide sequence ID" value="XM_009224078.1"/>
</dbReference>
<reference evidence="1" key="2">
    <citation type="submission" date="2010-07" db="EMBL/GenBank/DDBJ databases">
        <authorList>
            <consortium name="The Broad Institute Genome Sequencing Platform"/>
            <consortium name="Broad Institute Genome Sequencing Center for Infectious Disease"/>
            <person name="Ma L.-J."/>
            <person name="Dead R."/>
            <person name="Young S."/>
            <person name="Zeng Q."/>
            <person name="Koehrsen M."/>
            <person name="Alvarado L."/>
            <person name="Berlin A."/>
            <person name="Chapman S.B."/>
            <person name="Chen Z."/>
            <person name="Freedman E."/>
            <person name="Gellesch M."/>
            <person name="Goldberg J."/>
            <person name="Griggs A."/>
            <person name="Gujja S."/>
            <person name="Heilman E.R."/>
            <person name="Heiman D."/>
            <person name="Hepburn T."/>
            <person name="Howarth C."/>
            <person name="Jen D."/>
            <person name="Larson L."/>
            <person name="Mehta T."/>
            <person name="Neiman D."/>
            <person name="Pearson M."/>
            <person name="Roberts A."/>
            <person name="Saif S."/>
            <person name="Shea T."/>
            <person name="Shenoy N."/>
            <person name="Sisk P."/>
            <person name="Stolte C."/>
            <person name="Sykes S."/>
            <person name="Walk T."/>
            <person name="White J."/>
            <person name="Yandava C."/>
            <person name="Haas B."/>
            <person name="Nusbaum C."/>
            <person name="Birren B."/>
        </authorList>
    </citation>
    <scope>NUCLEOTIDE SEQUENCE</scope>
    <source>
        <strain evidence="1">R3-111a-1</strain>
    </source>
</reference>
<reference evidence="1" key="3">
    <citation type="submission" date="2010-09" db="EMBL/GenBank/DDBJ databases">
        <title>Annotation of Gaeumannomyces graminis var. tritici R3-111a-1.</title>
        <authorList>
            <consortium name="The Broad Institute Genome Sequencing Platform"/>
            <person name="Ma L.-J."/>
            <person name="Dead R."/>
            <person name="Young S.K."/>
            <person name="Zeng Q."/>
            <person name="Gargeya S."/>
            <person name="Fitzgerald M."/>
            <person name="Haas B."/>
            <person name="Abouelleil A."/>
            <person name="Alvarado L."/>
            <person name="Arachchi H.M."/>
            <person name="Berlin A."/>
            <person name="Brown A."/>
            <person name="Chapman S.B."/>
            <person name="Chen Z."/>
            <person name="Dunbar C."/>
            <person name="Freedman E."/>
            <person name="Gearin G."/>
            <person name="Gellesch M."/>
            <person name="Goldberg J."/>
            <person name="Griggs A."/>
            <person name="Gujja S."/>
            <person name="Heiman D."/>
            <person name="Howarth C."/>
            <person name="Larson L."/>
            <person name="Lui A."/>
            <person name="MacDonald P.J.P."/>
            <person name="Mehta T."/>
            <person name="Montmayeur A."/>
            <person name="Murphy C."/>
            <person name="Neiman D."/>
            <person name="Pearson M."/>
            <person name="Priest M."/>
            <person name="Roberts A."/>
            <person name="Saif S."/>
            <person name="Shea T."/>
            <person name="Shenoy N."/>
            <person name="Sisk P."/>
            <person name="Stolte C."/>
            <person name="Sykes S."/>
            <person name="Yandava C."/>
            <person name="Wortman J."/>
            <person name="Nusbaum C."/>
            <person name="Birren B."/>
        </authorList>
    </citation>
    <scope>NUCLEOTIDE SEQUENCE</scope>
    <source>
        <strain evidence="1">R3-111a-1</strain>
    </source>
</reference>
<reference evidence="2" key="4">
    <citation type="journal article" date="2015" name="G3 (Bethesda)">
        <title>Genome sequences of three phytopathogenic species of the Magnaporthaceae family of fungi.</title>
        <authorList>
            <person name="Okagaki L.H."/>
            <person name="Nunes C.C."/>
            <person name="Sailsbery J."/>
            <person name="Clay B."/>
            <person name="Brown D."/>
            <person name="John T."/>
            <person name="Oh Y."/>
            <person name="Young N."/>
            <person name="Fitzgerald M."/>
            <person name="Haas B.J."/>
            <person name="Zeng Q."/>
            <person name="Young S."/>
            <person name="Adiconis X."/>
            <person name="Fan L."/>
            <person name="Levin J.Z."/>
            <person name="Mitchell T.K."/>
            <person name="Okubara P.A."/>
            <person name="Farman M.L."/>
            <person name="Kohn L.M."/>
            <person name="Birren B."/>
            <person name="Ma L.-J."/>
            <person name="Dean R.A."/>
        </authorList>
    </citation>
    <scope>NUCLEOTIDE SEQUENCE</scope>
    <source>
        <strain evidence="2">R3-111a-1</strain>
    </source>
</reference>
<sequence>MQRSAVRGEDGGGSVVAAAAAWTRDGGGKIEEWWAYQVQGWGAQVGANMGLGMGDQGCGARGTYSQVVTKHQALLPVHSPLAFSSFGFV</sequence>
<accession>J3NYA9</accession>
<dbReference type="EMBL" id="GL385397">
    <property type="protein sequence ID" value="EJT76342.1"/>
    <property type="molecule type" value="Genomic_DNA"/>
</dbReference>
<keyword evidence="3" id="KW-1185">Reference proteome</keyword>
<dbReference type="HOGENOM" id="CLU_2454857_0_0_1"/>
<dbReference type="EnsemblFungi" id="EJT76342">
    <property type="protein sequence ID" value="EJT76342"/>
    <property type="gene ID" value="GGTG_06262"/>
</dbReference>